<reference evidence="2 3" key="1">
    <citation type="submission" date="2023-08" db="EMBL/GenBank/DDBJ databases">
        <title>Black Yeasts Isolated from many extreme environments.</title>
        <authorList>
            <person name="Coleine C."/>
            <person name="Stajich J.E."/>
            <person name="Selbmann L."/>
        </authorList>
    </citation>
    <scope>NUCLEOTIDE SEQUENCE [LARGE SCALE GENOMIC DNA]</scope>
    <source>
        <strain evidence="2 3">CCFEE 5885</strain>
    </source>
</reference>
<feature type="compositionally biased region" description="Low complexity" evidence="1">
    <location>
        <begin position="214"/>
        <end position="226"/>
    </location>
</feature>
<feature type="compositionally biased region" description="Basic and acidic residues" evidence="1">
    <location>
        <begin position="73"/>
        <end position="88"/>
    </location>
</feature>
<protein>
    <submittedName>
        <fullName evidence="2">Uncharacterized protein</fullName>
    </submittedName>
</protein>
<feature type="region of interest" description="Disordered" evidence="1">
    <location>
        <begin position="1"/>
        <end position="228"/>
    </location>
</feature>
<feature type="compositionally biased region" description="Low complexity" evidence="1">
    <location>
        <begin position="152"/>
        <end position="196"/>
    </location>
</feature>
<proteinExistence type="predicted"/>
<sequence length="310" mass="33153">MVGLNTHSASPLSSKSSQVSLSKTKDNEMTDPSTQAIATASTPEADMMEDVPLVLDDESAPEPLSQPFNNPVVERRPSRTVPRLDTRKSSITAPLPWKVDETSSPYTPTSHARNASFAPPPRAGYRGSIDADLNTDTNTNTNSPMHKLPPLSTTATSGSGSGSSSPYTHAPSSPYTNSSSPLSLTSTHSHTIDLSHPPGYSQHPSTFTDREPATSTSSTLSTPSYTNHTPFYSNSSYTSSIGFSSPLSPMRRGRGILDNDPSIYLSGEEDDESMWDTAAKWAKAAGKRLSVGEQTLWKMVNAMGTGDDRP</sequence>
<gene>
    <name evidence="2" type="ORF">LTR24_003576</name>
</gene>
<feature type="compositionally biased region" description="Low complexity" evidence="1">
    <location>
        <begin position="8"/>
        <end position="22"/>
    </location>
</feature>
<feature type="compositionally biased region" description="Polar residues" evidence="1">
    <location>
        <begin position="30"/>
        <end position="42"/>
    </location>
</feature>
<evidence type="ECO:0000313" key="2">
    <source>
        <dbReference type="EMBL" id="KAK5094421.1"/>
    </source>
</evidence>
<comment type="caution">
    <text evidence="2">The sequence shown here is derived from an EMBL/GenBank/DDBJ whole genome shotgun (WGS) entry which is preliminary data.</text>
</comment>
<organism evidence="2 3">
    <name type="scientific">Lithohypha guttulata</name>
    <dbReference type="NCBI Taxonomy" id="1690604"/>
    <lineage>
        <taxon>Eukaryota</taxon>
        <taxon>Fungi</taxon>
        <taxon>Dikarya</taxon>
        <taxon>Ascomycota</taxon>
        <taxon>Pezizomycotina</taxon>
        <taxon>Eurotiomycetes</taxon>
        <taxon>Chaetothyriomycetidae</taxon>
        <taxon>Chaetothyriales</taxon>
        <taxon>Trichomeriaceae</taxon>
        <taxon>Lithohypha</taxon>
    </lineage>
</organism>
<evidence type="ECO:0000313" key="3">
    <source>
        <dbReference type="Proteomes" id="UP001345013"/>
    </source>
</evidence>
<accession>A0ABR0KEC5</accession>
<keyword evidence="3" id="KW-1185">Reference proteome</keyword>
<name>A0ABR0KEC5_9EURO</name>
<evidence type="ECO:0000256" key="1">
    <source>
        <dbReference type="SAM" id="MobiDB-lite"/>
    </source>
</evidence>
<dbReference type="Proteomes" id="UP001345013">
    <property type="component" value="Unassembled WGS sequence"/>
</dbReference>
<feature type="compositionally biased region" description="Polar residues" evidence="1">
    <location>
        <begin position="102"/>
        <end position="113"/>
    </location>
</feature>
<dbReference type="EMBL" id="JAVRRG010000034">
    <property type="protein sequence ID" value="KAK5094421.1"/>
    <property type="molecule type" value="Genomic_DNA"/>
</dbReference>